<dbReference type="STRING" id="1223515.B842_03370"/>
<keyword evidence="1" id="KW-0472">Membrane</keyword>
<keyword evidence="1" id="KW-1133">Transmembrane helix</keyword>
<dbReference type="OrthoDB" id="3787848at2"/>
<evidence type="ECO:0000313" key="3">
    <source>
        <dbReference type="Proteomes" id="UP000031524"/>
    </source>
</evidence>
<dbReference type="HOGENOM" id="CLU_2371556_0_0_11"/>
<dbReference type="KEGG" id="chm:B842_03370"/>
<dbReference type="Proteomes" id="UP000031524">
    <property type="component" value="Chromosome"/>
</dbReference>
<evidence type="ECO:0000313" key="2">
    <source>
        <dbReference type="EMBL" id="AJE32527.1"/>
    </source>
</evidence>
<evidence type="ECO:0000256" key="1">
    <source>
        <dbReference type="SAM" id="Phobius"/>
    </source>
</evidence>
<keyword evidence="3" id="KW-1185">Reference proteome</keyword>
<sequence length="105" mass="11799">MATTLTLLLITTLTVARLTRLITIDKLAEPLRRWIIRYNGDDGWWTYLFHCSYCLSIWIAAALTPTAWILADATHHLAVPTWYGLPATALAVAYLAAILITKENN</sequence>
<reference evidence="2 3" key="1">
    <citation type="submission" date="2013-04" db="EMBL/GenBank/DDBJ databases">
        <title>Complete genome sequence of Corynebacterium humireducens DSM 45392(T), isolated from a wastewater-fed microbial fuel cell.</title>
        <authorList>
            <person name="Ruckert C."/>
            <person name="Albersmeier A."/>
            <person name="Kalinowski J."/>
        </authorList>
    </citation>
    <scope>NUCLEOTIDE SEQUENCE [LARGE SCALE GENOMIC DNA]</scope>
    <source>
        <strain evidence="3">MFC-5</strain>
    </source>
</reference>
<dbReference type="RefSeq" id="WP_052437715.1">
    <property type="nucleotide sequence ID" value="NZ_BCSU01000030.1"/>
</dbReference>
<keyword evidence="1" id="KW-0812">Transmembrane</keyword>
<feature type="transmembrane region" description="Helical" evidence="1">
    <location>
        <begin position="82"/>
        <end position="100"/>
    </location>
</feature>
<accession>A0A0B5D5Y9</accession>
<feature type="transmembrane region" description="Helical" evidence="1">
    <location>
        <begin position="44"/>
        <end position="70"/>
    </location>
</feature>
<protein>
    <submittedName>
        <fullName evidence="2">Uncharacterized protein</fullName>
    </submittedName>
</protein>
<organism evidence="2 3">
    <name type="scientific">Corynebacterium humireducens NBRC 106098 = DSM 45392</name>
    <dbReference type="NCBI Taxonomy" id="1223515"/>
    <lineage>
        <taxon>Bacteria</taxon>
        <taxon>Bacillati</taxon>
        <taxon>Actinomycetota</taxon>
        <taxon>Actinomycetes</taxon>
        <taxon>Mycobacteriales</taxon>
        <taxon>Corynebacteriaceae</taxon>
        <taxon>Corynebacterium</taxon>
    </lineage>
</organism>
<dbReference type="EMBL" id="CP005286">
    <property type="protein sequence ID" value="AJE32527.1"/>
    <property type="molecule type" value="Genomic_DNA"/>
</dbReference>
<dbReference type="AlphaFoldDB" id="A0A0B5D5Y9"/>
<gene>
    <name evidence="2" type="ORF">B842_03370</name>
</gene>
<proteinExistence type="predicted"/>
<name>A0A0B5D5Y9_9CORY</name>